<dbReference type="Gene3D" id="3.40.630.30">
    <property type="match status" value="1"/>
</dbReference>
<evidence type="ECO:0000313" key="2">
    <source>
        <dbReference type="EMBL" id="RHB37742.1"/>
    </source>
</evidence>
<dbReference type="AlphaFoldDB" id="A0A413VVY2"/>
<proteinExistence type="predicted"/>
<sequence>MIRLQPISTSDVQHYQFMEDLLIAAFPPEEYRELKDLREYTNRIGNFHNNIIFDDNTPVGFITYWDFDHFYYVEHFAINPTLRNSGYGKKVLDFLCKELNLPIVLEVEMPLEEMAQRRINFYKRQGFVLWEKEYQQPPYKNGDPFLPMYLMVYGSLQCKQDFDTVKKKIHKEVYNVKMNS</sequence>
<name>A0A413VVY2_9BACE</name>
<gene>
    <name evidence="2" type="ORF">DW888_04030</name>
</gene>
<comment type="caution">
    <text evidence="2">The sequence shown here is derived from an EMBL/GenBank/DDBJ whole genome shotgun (WGS) entry which is preliminary data.</text>
</comment>
<dbReference type="GO" id="GO:0016747">
    <property type="term" value="F:acyltransferase activity, transferring groups other than amino-acyl groups"/>
    <property type="evidence" value="ECO:0007669"/>
    <property type="project" value="InterPro"/>
</dbReference>
<organism evidence="2 3">
    <name type="scientific">Bacteroides nordii</name>
    <dbReference type="NCBI Taxonomy" id="291645"/>
    <lineage>
        <taxon>Bacteria</taxon>
        <taxon>Pseudomonadati</taxon>
        <taxon>Bacteroidota</taxon>
        <taxon>Bacteroidia</taxon>
        <taxon>Bacteroidales</taxon>
        <taxon>Bacteroidaceae</taxon>
        <taxon>Bacteroides</taxon>
    </lineage>
</organism>
<feature type="domain" description="N-acetyltransferase" evidence="1">
    <location>
        <begin position="2"/>
        <end position="153"/>
    </location>
</feature>
<dbReference type="Proteomes" id="UP000284379">
    <property type="component" value="Unassembled WGS sequence"/>
</dbReference>
<dbReference type="InterPro" id="IPR000182">
    <property type="entry name" value="GNAT_dom"/>
</dbReference>
<dbReference type="PROSITE" id="PS51186">
    <property type="entry name" value="GNAT"/>
    <property type="match status" value="1"/>
</dbReference>
<dbReference type="GeneID" id="69500950"/>
<reference evidence="2 3" key="1">
    <citation type="submission" date="2018-08" db="EMBL/GenBank/DDBJ databases">
        <title>A genome reference for cultivated species of the human gut microbiota.</title>
        <authorList>
            <person name="Zou Y."/>
            <person name="Xue W."/>
            <person name="Luo G."/>
        </authorList>
    </citation>
    <scope>NUCLEOTIDE SEQUENCE [LARGE SCALE GENOMIC DNA]</scope>
    <source>
        <strain evidence="2 3">AM40-30BH</strain>
    </source>
</reference>
<dbReference type="EMBL" id="QSGO01000002">
    <property type="protein sequence ID" value="RHB37742.1"/>
    <property type="molecule type" value="Genomic_DNA"/>
</dbReference>
<dbReference type="SUPFAM" id="SSF55729">
    <property type="entry name" value="Acyl-CoA N-acyltransferases (Nat)"/>
    <property type="match status" value="1"/>
</dbReference>
<dbReference type="RefSeq" id="WP_025866508.1">
    <property type="nucleotide sequence ID" value="NZ_CABJFV010000002.1"/>
</dbReference>
<evidence type="ECO:0000259" key="1">
    <source>
        <dbReference type="PROSITE" id="PS51186"/>
    </source>
</evidence>
<keyword evidence="2" id="KW-0808">Transferase</keyword>
<evidence type="ECO:0000313" key="3">
    <source>
        <dbReference type="Proteomes" id="UP000284379"/>
    </source>
</evidence>
<dbReference type="InterPro" id="IPR016181">
    <property type="entry name" value="Acyl_CoA_acyltransferase"/>
</dbReference>
<accession>A0A413VVY2</accession>
<dbReference type="Pfam" id="PF00583">
    <property type="entry name" value="Acetyltransf_1"/>
    <property type="match status" value="1"/>
</dbReference>
<protein>
    <submittedName>
        <fullName evidence="2">GNAT family N-acetyltransferase</fullName>
    </submittedName>
</protein>